<dbReference type="PANTHER" id="PTHR10891">
    <property type="entry name" value="EF-HAND CALCIUM-BINDING DOMAIN CONTAINING PROTEIN"/>
    <property type="match status" value="1"/>
</dbReference>
<evidence type="ECO:0000313" key="6">
    <source>
        <dbReference type="EMBL" id="GFP90374.1"/>
    </source>
</evidence>
<accession>A0A830C227</accession>
<dbReference type="InterPro" id="IPR002048">
    <property type="entry name" value="EF_hand_dom"/>
</dbReference>
<comment type="caution">
    <text evidence="6">The sequence shown here is derived from an EMBL/GenBank/DDBJ whole genome shotgun (WGS) entry which is preliminary data.</text>
</comment>
<protein>
    <submittedName>
        <fullName evidence="6">Probable calcium-binding protein cml45</fullName>
    </submittedName>
</protein>
<dbReference type="SMART" id="SM00054">
    <property type="entry name" value="EFh"/>
    <property type="match status" value="2"/>
</dbReference>
<keyword evidence="4" id="KW-0812">Transmembrane</keyword>
<keyword evidence="4" id="KW-1133">Transmembrane helix</keyword>
<dbReference type="InterPro" id="IPR018247">
    <property type="entry name" value="EF_Hand_1_Ca_BS"/>
</dbReference>
<dbReference type="Gene3D" id="1.10.238.10">
    <property type="entry name" value="EF-hand"/>
    <property type="match status" value="1"/>
</dbReference>
<dbReference type="Pfam" id="PF13499">
    <property type="entry name" value="EF-hand_7"/>
    <property type="match status" value="1"/>
</dbReference>
<dbReference type="InterPro" id="IPR039647">
    <property type="entry name" value="EF_hand_pair_protein_CML-like"/>
</dbReference>
<dbReference type="InterPro" id="IPR011992">
    <property type="entry name" value="EF-hand-dom_pair"/>
</dbReference>
<evidence type="ECO:0000256" key="3">
    <source>
        <dbReference type="ARBA" id="ARBA00022837"/>
    </source>
</evidence>
<keyword evidence="3" id="KW-0106">Calcium</keyword>
<dbReference type="AlphaFoldDB" id="A0A830C227"/>
<reference evidence="6" key="1">
    <citation type="submission" date="2020-07" db="EMBL/GenBank/DDBJ databases">
        <title>Ethylene signaling mediates host invasion by parasitic plants.</title>
        <authorList>
            <person name="Yoshida S."/>
        </authorList>
    </citation>
    <scope>NUCLEOTIDE SEQUENCE</scope>
    <source>
        <strain evidence="6">Okayama</strain>
    </source>
</reference>
<evidence type="ECO:0000256" key="4">
    <source>
        <dbReference type="SAM" id="Phobius"/>
    </source>
</evidence>
<dbReference type="CDD" id="cd00051">
    <property type="entry name" value="EFh"/>
    <property type="match status" value="1"/>
</dbReference>
<dbReference type="OrthoDB" id="26525at2759"/>
<dbReference type="FunFam" id="1.10.238.10:FF:000003">
    <property type="entry name" value="Calmodulin A"/>
    <property type="match status" value="1"/>
</dbReference>
<dbReference type="Proteomes" id="UP000653305">
    <property type="component" value="Unassembled WGS sequence"/>
</dbReference>
<sequence length="198" mass="22642">MSHNYVNQFPIENFSLNNIQLAILILGLVEFILVNFLIDTKKVYNFFLGFQSSVESPLIRADDSKDQAETKGRDFAQDERVGKILKQGDIDIVLRSLEMSFNSEEANFQASLGENDLFNLFEEKNPSLDEVKQAFDVFDSNRDGFIDARELQKVLCALGLKEGLEMANCRRMIGVCDENEDGKIDYDEFVKFMETSFC</sequence>
<keyword evidence="4" id="KW-0472">Membrane</keyword>
<keyword evidence="2" id="KW-0677">Repeat</keyword>
<evidence type="ECO:0000259" key="5">
    <source>
        <dbReference type="PROSITE" id="PS50222"/>
    </source>
</evidence>
<name>A0A830C227_9LAMI</name>
<gene>
    <name evidence="6" type="ORF">PHJA_001181300</name>
</gene>
<evidence type="ECO:0000313" key="7">
    <source>
        <dbReference type="Proteomes" id="UP000653305"/>
    </source>
</evidence>
<dbReference type="SUPFAM" id="SSF47473">
    <property type="entry name" value="EF-hand"/>
    <property type="match status" value="1"/>
</dbReference>
<dbReference type="PROSITE" id="PS00018">
    <property type="entry name" value="EF_HAND_1"/>
    <property type="match status" value="2"/>
</dbReference>
<feature type="domain" description="EF-hand" evidence="5">
    <location>
        <begin position="126"/>
        <end position="161"/>
    </location>
</feature>
<dbReference type="PRINTS" id="PR01697">
    <property type="entry name" value="PARVALBUMIN"/>
</dbReference>
<evidence type="ECO:0000256" key="2">
    <source>
        <dbReference type="ARBA" id="ARBA00022737"/>
    </source>
</evidence>
<dbReference type="EMBL" id="BMAC01000216">
    <property type="protein sequence ID" value="GFP90374.1"/>
    <property type="molecule type" value="Genomic_DNA"/>
</dbReference>
<keyword evidence="1" id="KW-0479">Metal-binding</keyword>
<proteinExistence type="predicted"/>
<dbReference type="PROSITE" id="PS50222">
    <property type="entry name" value="EF_HAND_2"/>
    <property type="match status" value="2"/>
</dbReference>
<feature type="transmembrane region" description="Helical" evidence="4">
    <location>
        <begin position="19"/>
        <end position="38"/>
    </location>
</feature>
<keyword evidence="7" id="KW-1185">Reference proteome</keyword>
<organism evidence="6 7">
    <name type="scientific">Phtheirospermum japonicum</name>
    <dbReference type="NCBI Taxonomy" id="374723"/>
    <lineage>
        <taxon>Eukaryota</taxon>
        <taxon>Viridiplantae</taxon>
        <taxon>Streptophyta</taxon>
        <taxon>Embryophyta</taxon>
        <taxon>Tracheophyta</taxon>
        <taxon>Spermatophyta</taxon>
        <taxon>Magnoliopsida</taxon>
        <taxon>eudicotyledons</taxon>
        <taxon>Gunneridae</taxon>
        <taxon>Pentapetalae</taxon>
        <taxon>asterids</taxon>
        <taxon>lamiids</taxon>
        <taxon>Lamiales</taxon>
        <taxon>Orobanchaceae</taxon>
        <taxon>Orobanchaceae incertae sedis</taxon>
        <taxon>Phtheirospermum</taxon>
    </lineage>
</organism>
<evidence type="ECO:0000256" key="1">
    <source>
        <dbReference type="ARBA" id="ARBA00022723"/>
    </source>
</evidence>
<dbReference type="GO" id="GO:0005509">
    <property type="term" value="F:calcium ion binding"/>
    <property type="evidence" value="ECO:0007669"/>
    <property type="project" value="InterPro"/>
</dbReference>
<feature type="domain" description="EF-hand" evidence="5">
    <location>
        <begin position="164"/>
        <end position="198"/>
    </location>
</feature>